<proteinExistence type="inferred from homology"/>
<dbReference type="InterPro" id="IPR016292">
    <property type="entry name" value="Epoxide_hydrolase"/>
</dbReference>
<feature type="active site" description="Proton acceptor" evidence="4">
    <location>
        <position position="433"/>
    </location>
</feature>
<dbReference type="InterPro" id="IPR029058">
    <property type="entry name" value="AB_hydrolase_fold"/>
</dbReference>
<dbReference type="EMBL" id="GG745364">
    <property type="protein sequence ID" value="KNE70078.1"/>
    <property type="molecule type" value="Genomic_DNA"/>
</dbReference>
<dbReference type="GO" id="GO:0004301">
    <property type="term" value="F:epoxide hydrolase activity"/>
    <property type="evidence" value="ECO:0007669"/>
    <property type="project" value="TreeGrafter"/>
</dbReference>
<evidence type="ECO:0000256" key="1">
    <source>
        <dbReference type="ARBA" id="ARBA00010088"/>
    </source>
</evidence>
<dbReference type="InterPro" id="IPR000639">
    <property type="entry name" value="Epox_hydrolase-like"/>
</dbReference>
<comment type="similarity">
    <text evidence="1">Belongs to the peptidase S33 family.</text>
</comment>
<feature type="active site" description="Nucleophile" evidence="4">
    <location>
        <position position="233"/>
    </location>
</feature>
<keyword evidence="2" id="KW-0058">Aromatic hydrocarbons catabolism</keyword>
<dbReference type="PRINTS" id="PR00412">
    <property type="entry name" value="EPOXHYDRLASE"/>
</dbReference>
<evidence type="ECO:0000256" key="2">
    <source>
        <dbReference type="ARBA" id="ARBA00022797"/>
    </source>
</evidence>
<dbReference type="PIRSF" id="PIRSF001112">
    <property type="entry name" value="Epoxide_hydrolase"/>
    <property type="match status" value="1"/>
</dbReference>
<dbReference type="STRING" id="578462.A0A0L0T5K7"/>
<reference evidence="8" key="2">
    <citation type="submission" date="2009-11" db="EMBL/GenBank/DDBJ databases">
        <title>The Genome Sequence of Allomyces macrogynus strain ATCC 38327.</title>
        <authorList>
            <consortium name="The Broad Institute Genome Sequencing Platform"/>
            <person name="Russ C."/>
            <person name="Cuomo C."/>
            <person name="Shea T."/>
            <person name="Young S.K."/>
            <person name="Zeng Q."/>
            <person name="Koehrsen M."/>
            <person name="Haas B."/>
            <person name="Borodovsky M."/>
            <person name="Guigo R."/>
            <person name="Alvarado L."/>
            <person name="Berlin A."/>
            <person name="Borenstein D."/>
            <person name="Chen Z."/>
            <person name="Engels R."/>
            <person name="Freedman E."/>
            <person name="Gellesch M."/>
            <person name="Goldberg J."/>
            <person name="Griggs A."/>
            <person name="Gujja S."/>
            <person name="Heiman D."/>
            <person name="Hepburn T."/>
            <person name="Howarth C."/>
            <person name="Jen D."/>
            <person name="Larson L."/>
            <person name="Lewis B."/>
            <person name="Mehta T."/>
            <person name="Park D."/>
            <person name="Pearson M."/>
            <person name="Roberts A."/>
            <person name="Saif S."/>
            <person name="Shenoy N."/>
            <person name="Sisk P."/>
            <person name="Stolte C."/>
            <person name="Sykes S."/>
            <person name="Walk T."/>
            <person name="White J."/>
            <person name="Yandava C."/>
            <person name="Burger G."/>
            <person name="Gray M.W."/>
            <person name="Holland P.W.H."/>
            <person name="King N."/>
            <person name="Lang F.B.F."/>
            <person name="Roger A.J."/>
            <person name="Ruiz-Trillo I."/>
            <person name="Lander E."/>
            <person name="Nusbaum C."/>
        </authorList>
    </citation>
    <scope>NUCLEOTIDE SEQUENCE [LARGE SCALE GENOMIC DNA]</scope>
    <source>
        <strain evidence="8">ATCC 38327</strain>
    </source>
</reference>
<feature type="domain" description="Epoxide hydrolase N-terminal" evidence="6">
    <location>
        <begin position="64"/>
        <end position="168"/>
    </location>
</feature>
<protein>
    <recommendedName>
        <fullName evidence="6">Epoxide hydrolase N-terminal domain-containing protein</fullName>
    </recommendedName>
</protein>
<feature type="compositionally biased region" description="Low complexity" evidence="5">
    <location>
        <begin position="17"/>
        <end position="35"/>
    </location>
</feature>
<keyword evidence="3" id="KW-0378">Hydrolase</keyword>
<evidence type="ECO:0000313" key="8">
    <source>
        <dbReference type="Proteomes" id="UP000054350"/>
    </source>
</evidence>
<reference evidence="7 8" key="1">
    <citation type="submission" date="2009-11" db="EMBL/GenBank/DDBJ databases">
        <title>Annotation of Allomyces macrogynus ATCC 38327.</title>
        <authorList>
            <consortium name="The Broad Institute Genome Sequencing Platform"/>
            <person name="Russ C."/>
            <person name="Cuomo C."/>
            <person name="Burger G."/>
            <person name="Gray M.W."/>
            <person name="Holland P.W.H."/>
            <person name="King N."/>
            <person name="Lang F.B.F."/>
            <person name="Roger A.J."/>
            <person name="Ruiz-Trillo I."/>
            <person name="Young S.K."/>
            <person name="Zeng Q."/>
            <person name="Gargeya S."/>
            <person name="Fitzgerald M."/>
            <person name="Haas B."/>
            <person name="Abouelleil A."/>
            <person name="Alvarado L."/>
            <person name="Arachchi H.M."/>
            <person name="Berlin A."/>
            <person name="Chapman S.B."/>
            <person name="Gearin G."/>
            <person name="Goldberg J."/>
            <person name="Griggs A."/>
            <person name="Gujja S."/>
            <person name="Hansen M."/>
            <person name="Heiman D."/>
            <person name="Howarth C."/>
            <person name="Larimer J."/>
            <person name="Lui A."/>
            <person name="MacDonald P.J.P."/>
            <person name="McCowen C."/>
            <person name="Montmayeur A."/>
            <person name="Murphy C."/>
            <person name="Neiman D."/>
            <person name="Pearson M."/>
            <person name="Priest M."/>
            <person name="Roberts A."/>
            <person name="Saif S."/>
            <person name="Shea T."/>
            <person name="Sisk P."/>
            <person name="Stolte C."/>
            <person name="Sykes S."/>
            <person name="Wortman J."/>
            <person name="Nusbaum C."/>
            <person name="Birren B."/>
        </authorList>
    </citation>
    <scope>NUCLEOTIDE SEQUENCE [LARGE SCALE GENOMIC DNA]</scope>
    <source>
        <strain evidence="7 8">ATCC 38327</strain>
    </source>
</reference>
<evidence type="ECO:0000256" key="5">
    <source>
        <dbReference type="SAM" id="MobiDB-lite"/>
    </source>
</evidence>
<evidence type="ECO:0000256" key="4">
    <source>
        <dbReference type="PIRSR" id="PIRSR001112-1"/>
    </source>
</evidence>
<dbReference type="GO" id="GO:0097176">
    <property type="term" value="P:epoxide metabolic process"/>
    <property type="evidence" value="ECO:0007669"/>
    <property type="project" value="TreeGrafter"/>
</dbReference>
<feature type="active site" description="Proton donor" evidence="4">
    <location>
        <position position="374"/>
    </location>
</feature>
<name>A0A0L0T5K7_ALLM3</name>
<gene>
    <name evidence="7" type="ORF">AMAG_15060</name>
</gene>
<keyword evidence="8" id="KW-1185">Reference proteome</keyword>
<evidence type="ECO:0000256" key="3">
    <source>
        <dbReference type="ARBA" id="ARBA00022801"/>
    </source>
</evidence>
<dbReference type="AlphaFoldDB" id="A0A0L0T5K7"/>
<evidence type="ECO:0000313" key="7">
    <source>
        <dbReference type="EMBL" id="KNE70078.1"/>
    </source>
</evidence>
<evidence type="ECO:0000259" key="6">
    <source>
        <dbReference type="Pfam" id="PF06441"/>
    </source>
</evidence>
<dbReference type="VEuPathDB" id="FungiDB:AMAG_15060"/>
<sequence length="465" mass="51997">MASYIARRLSSVTGLGASRRSSSSSGHAHANGAPAPAVPDKDKSSPASDSDNADKTPAALEPPHPFTFTLTDDMIDDLRDRVRRTRWPDEMAGAEWTYGVPKSELMALADYWANEFDFRKQFDRINSYPHFTTTVTGVPLHFIHARSSRTDAVPLLLIHGWPGSFVEFLDIIPMLTNPPPHKPAFHVVVPSLPGYGFSPAPKKPGFGTQEMARVFNLLMVKLGYLKYLAQGGDWGSIIARQLAVNHVQNCVGIHINLVVVPPPKSVGFLPYLLLIYAGKGSYVLSKQELKWLEETQDFLKQYTAYQKIQAMTPQTPAYALNDSPVGLLAWLYEKFSQWTHHAGEPDLFLPRDTMLTNISLYWFTQTISSSMRLYKEDMTIQEDGSVYSPSISARITAPVGCAVFPKEIMKVPQSWAKFYFNVQHWAVHNRGGHFIAMEEPALLAEEIQACFGAWMEKGIVTFKTE</sequence>
<dbReference type="InterPro" id="IPR010497">
    <property type="entry name" value="Epoxide_hydro_N"/>
</dbReference>
<feature type="region of interest" description="Disordered" evidence="5">
    <location>
        <begin position="1"/>
        <end position="67"/>
    </location>
</feature>
<dbReference type="eggNOG" id="KOG2565">
    <property type="taxonomic scope" value="Eukaryota"/>
</dbReference>
<accession>A0A0L0T5K7</accession>
<dbReference type="PANTHER" id="PTHR21661">
    <property type="entry name" value="EPOXIDE HYDROLASE 1-RELATED"/>
    <property type="match status" value="1"/>
</dbReference>
<dbReference type="OrthoDB" id="7130006at2759"/>
<dbReference type="Proteomes" id="UP000054350">
    <property type="component" value="Unassembled WGS sequence"/>
</dbReference>
<organism evidence="7 8">
    <name type="scientific">Allomyces macrogynus (strain ATCC 38327)</name>
    <name type="common">Allomyces javanicus var. macrogynus</name>
    <dbReference type="NCBI Taxonomy" id="578462"/>
    <lineage>
        <taxon>Eukaryota</taxon>
        <taxon>Fungi</taxon>
        <taxon>Fungi incertae sedis</taxon>
        <taxon>Blastocladiomycota</taxon>
        <taxon>Blastocladiomycetes</taxon>
        <taxon>Blastocladiales</taxon>
        <taxon>Blastocladiaceae</taxon>
        <taxon>Allomyces</taxon>
    </lineage>
</organism>
<dbReference type="SUPFAM" id="SSF53474">
    <property type="entry name" value="alpha/beta-Hydrolases"/>
    <property type="match status" value="1"/>
</dbReference>
<dbReference type="Pfam" id="PF06441">
    <property type="entry name" value="EHN"/>
    <property type="match status" value="1"/>
</dbReference>
<dbReference type="Gene3D" id="3.40.50.1820">
    <property type="entry name" value="alpha/beta hydrolase"/>
    <property type="match status" value="1"/>
</dbReference>
<dbReference type="PANTHER" id="PTHR21661:SF35">
    <property type="entry name" value="EPOXIDE HYDROLASE"/>
    <property type="match status" value="1"/>
</dbReference>